<dbReference type="PANTHER" id="PTHR36541">
    <property type="entry name" value="SUPEROXIDE REDUCTASE-RELATED"/>
    <property type="match status" value="1"/>
</dbReference>
<feature type="domain" description="Desulfoferrodoxin ferrous iron-binding" evidence="6">
    <location>
        <begin position="60"/>
        <end position="151"/>
    </location>
</feature>
<evidence type="ECO:0000256" key="1">
    <source>
        <dbReference type="ARBA" id="ARBA00005941"/>
    </source>
</evidence>
<keyword evidence="2" id="KW-0813">Transport</keyword>
<protein>
    <submittedName>
        <fullName evidence="7">Superoxide reductase</fullName>
        <ecNumber evidence="7">1.15.1.2</ecNumber>
    </submittedName>
</protein>
<dbReference type="InterPro" id="IPR051233">
    <property type="entry name" value="Desulfoferrodoxin_SOR"/>
</dbReference>
<gene>
    <name evidence="7" type="ORF">NSPWAT_0427</name>
</gene>
<evidence type="ECO:0000256" key="3">
    <source>
        <dbReference type="ARBA" id="ARBA00022723"/>
    </source>
</evidence>
<keyword evidence="3" id="KW-0479">Metal-binding</keyword>
<keyword evidence="7" id="KW-0560">Oxidoreductase</keyword>
<evidence type="ECO:0000313" key="7">
    <source>
        <dbReference type="EMBL" id="CAI2717286.1"/>
    </source>
</evidence>
<comment type="similarity">
    <text evidence="1">Belongs to the desulfoferrodoxin family.</text>
</comment>
<accession>A0ABM9HB00</accession>
<evidence type="ECO:0000256" key="4">
    <source>
        <dbReference type="ARBA" id="ARBA00022982"/>
    </source>
</evidence>
<keyword evidence="8" id="KW-1185">Reference proteome</keyword>
<reference evidence="7 8" key="1">
    <citation type="submission" date="2022-09" db="EMBL/GenBank/DDBJ databases">
        <authorList>
            <person name="Kop L."/>
        </authorList>
    </citation>
    <scope>NUCLEOTIDE SEQUENCE [LARGE SCALE GENOMIC DNA]</scope>
    <source>
        <strain evidence="7 8">347</strain>
    </source>
</reference>
<evidence type="ECO:0000313" key="8">
    <source>
        <dbReference type="Proteomes" id="UP001157733"/>
    </source>
</evidence>
<keyword evidence="4" id="KW-0249">Electron transport</keyword>
<dbReference type="InterPro" id="IPR036073">
    <property type="entry name" value="Desulfoferrodoxin_Fe-bd_dom_sf"/>
</dbReference>
<dbReference type="PANTHER" id="PTHR36541:SF1">
    <property type="entry name" value="SUPEROXIDE REDUCTASE-RELATED"/>
    <property type="match status" value="1"/>
</dbReference>
<dbReference type="Gene3D" id="2.60.40.730">
    <property type="entry name" value="SOR catalytic domain"/>
    <property type="match status" value="1"/>
</dbReference>
<evidence type="ECO:0000256" key="2">
    <source>
        <dbReference type="ARBA" id="ARBA00022448"/>
    </source>
</evidence>
<evidence type="ECO:0000256" key="5">
    <source>
        <dbReference type="ARBA" id="ARBA00023004"/>
    </source>
</evidence>
<dbReference type="GO" id="GO:0050605">
    <property type="term" value="F:superoxide reductase activity"/>
    <property type="evidence" value="ECO:0007669"/>
    <property type="project" value="UniProtKB-EC"/>
</dbReference>
<dbReference type="EMBL" id="OX336137">
    <property type="protein sequence ID" value="CAI2717286.1"/>
    <property type="molecule type" value="Genomic_DNA"/>
</dbReference>
<dbReference type="Pfam" id="PF01880">
    <property type="entry name" value="Desulfoferrodox"/>
    <property type="match status" value="1"/>
</dbReference>
<keyword evidence="5" id="KW-0408">Iron</keyword>
<dbReference type="Proteomes" id="UP001157733">
    <property type="component" value="Chromosome"/>
</dbReference>
<proteinExistence type="inferred from homology"/>
<name>A0ABM9HB00_9BACT</name>
<dbReference type="InterPro" id="IPR002742">
    <property type="entry name" value="Desulfoferrodoxin_Fe-bd_dom"/>
</dbReference>
<evidence type="ECO:0000259" key="6">
    <source>
        <dbReference type="Pfam" id="PF01880"/>
    </source>
</evidence>
<sequence length="159" mass="17909">MNSDSLTRRGFVRNSVLTGFSFFVAMLGSRLFYAQPAYSEDKSWFTQINRAKDSSNLQGHEKGHVPIIFAPGEVKAGEPFNVEVQVGQNMHEMIPEHYIDWVDLYAGDIFLTKIVLTPNFTQAKFKVTLTLTASTTLRAIEHCNLHGLWEGTKSIRVDA</sequence>
<organism evidence="7 8">
    <name type="scientific">Nitrospina watsonii</name>
    <dbReference type="NCBI Taxonomy" id="1323948"/>
    <lineage>
        <taxon>Bacteria</taxon>
        <taxon>Pseudomonadati</taxon>
        <taxon>Nitrospinota/Tectimicrobiota group</taxon>
        <taxon>Nitrospinota</taxon>
        <taxon>Nitrospinia</taxon>
        <taxon>Nitrospinales</taxon>
        <taxon>Nitrospinaceae</taxon>
        <taxon>Nitrospina</taxon>
    </lineage>
</organism>
<dbReference type="EC" id="1.15.1.2" evidence="7"/>
<dbReference type="SUPFAM" id="SSF49367">
    <property type="entry name" value="Superoxide reductase-like"/>
    <property type="match status" value="1"/>
</dbReference>